<protein>
    <recommendedName>
        <fullName evidence="8">RNA-dependent RNA polymerase</fullName>
        <ecNumber evidence="8">2.7.7.48</ecNumber>
    </recommendedName>
</protein>
<dbReference type="GO" id="GO:0031380">
    <property type="term" value="C:nuclear RNA-directed RNA polymerase complex"/>
    <property type="evidence" value="ECO:0007669"/>
    <property type="project" value="TreeGrafter"/>
</dbReference>
<accession>A0AAV4NX40</accession>
<dbReference type="InterPro" id="IPR057596">
    <property type="entry name" value="RDRP_core"/>
</dbReference>
<feature type="domain" description="RDRP core" evidence="9">
    <location>
        <begin position="454"/>
        <end position="1022"/>
    </location>
</feature>
<dbReference type="InterPro" id="IPR057493">
    <property type="entry name" value="PH_RdRP-assoc"/>
</dbReference>
<evidence type="ECO:0000313" key="13">
    <source>
        <dbReference type="Proteomes" id="UP001054837"/>
    </source>
</evidence>
<dbReference type="GO" id="GO:0003968">
    <property type="term" value="F:RNA-directed RNA polymerase activity"/>
    <property type="evidence" value="ECO:0007669"/>
    <property type="project" value="UniProtKB-KW"/>
</dbReference>
<reference evidence="12 13" key="1">
    <citation type="submission" date="2021-06" db="EMBL/GenBank/DDBJ databases">
        <title>Caerostris darwini draft genome.</title>
        <authorList>
            <person name="Kono N."/>
            <person name="Arakawa K."/>
        </authorList>
    </citation>
    <scope>NUCLEOTIDE SEQUENCE [LARGE SCALE GENOMIC DNA]</scope>
</reference>
<evidence type="ECO:0000256" key="8">
    <source>
        <dbReference type="RuleBase" id="RU363098"/>
    </source>
</evidence>
<keyword evidence="2 8" id="KW-0696">RNA-directed RNA polymerase</keyword>
<dbReference type="InterPro" id="IPR058752">
    <property type="entry name" value="RDRP_C_head"/>
</dbReference>
<evidence type="ECO:0000256" key="1">
    <source>
        <dbReference type="ARBA" id="ARBA00005762"/>
    </source>
</evidence>
<keyword evidence="6" id="KW-0943">RNA-mediated gene silencing</keyword>
<dbReference type="Proteomes" id="UP001054837">
    <property type="component" value="Unassembled WGS sequence"/>
</dbReference>
<feature type="domain" description="RDRP C-terminal head" evidence="11">
    <location>
        <begin position="1043"/>
        <end position="1184"/>
    </location>
</feature>
<evidence type="ECO:0000256" key="3">
    <source>
        <dbReference type="ARBA" id="ARBA00022679"/>
    </source>
</evidence>
<comment type="caution">
    <text evidence="12">The sequence shown here is derived from an EMBL/GenBank/DDBJ whole genome shotgun (WGS) entry which is preliminary data.</text>
</comment>
<evidence type="ECO:0000256" key="4">
    <source>
        <dbReference type="ARBA" id="ARBA00022695"/>
    </source>
</evidence>
<evidence type="ECO:0000313" key="12">
    <source>
        <dbReference type="EMBL" id="GIX89364.1"/>
    </source>
</evidence>
<proteinExistence type="inferred from homology"/>
<dbReference type="PANTHER" id="PTHR23079">
    <property type="entry name" value="RNA-DEPENDENT RNA POLYMERASE"/>
    <property type="match status" value="1"/>
</dbReference>
<dbReference type="EC" id="2.7.7.48" evidence="8"/>
<keyword evidence="5 8" id="KW-0694">RNA-binding</keyword>
<evidence type="ECO:0000256" key="2">
    <source>
        <dbReference type="ARBA" id="ARBA00022484"/>
    </source>
</evidence>
<comment type="similarity">
    <text evidence="1 8">Belongs to the RdRP family.</text>
</comment>
<evidence type="ECO:0000256" key="6">
    <source>
        <dbReference type="ARBA" id="ARBA00023158"/>
    </source>
</evidence>
<dbReference type="Pfam" id="PF26253">
    <property type="entry name" value="RdRP_head"/>
    <property type="match status" value="1"/>
</dbReference>
<keyword evidence="4 8" id="KW-0548">Nucleotidyltransferase</keyword>
<gene>
    <name evidence="12" type="primary">RDR1</name>
    <name evidence="12" type="ORF">CDAR_405571</name>
</gene>
<comment type="catalytic activity">
    <reaction evidence="7 8">
        <text>RNA(n) + a ribonucleoside 5'-triphosphate = RNA(n+1) + diphosphate</text>
        <dbReference type="Rhea" id="RHEA:21248"/>
        <dbReference type="Rhea" id="RHEA-COMP:14527"/>
        <dbReference type="Rhea" id="RHEA-COMP:17342"/>
        <dbReference type="ChEBI" id="CHEBI:33019"/>
        <dbReference type="ChEBI" id="CHEBI:61557"/>
        <dbReference type="ChEBI" id="CHEBI:140395"/>
        <dbReference type="EC" id="2.7.7.48"/>
    </reaction>
</comment>
<evidence type="ECO:0000259" key="10">
    <source>
        <dbReference type="Pfam" id="PF25359"/>
    </source>
</evidence>
<dbReference type="GO" id="GO:0030422">
    <property type="term" value="P:siRNA processing"/>
    <property type="evidence" value="ECO:0007669"/>
    <property type="project" value="TreeGrafter"/>
</dbReference>
<dbReference type="Pfam" id="PF25359">
    <property type="entry name" value="PH_met_RdRP"/>
    <property type="match status" value="1"/>
</dbReference>
<name>A0AAV4NX40_9ARAC</name>
<dbReference type="GO" id="GO:0003723">
    <property type="term" value="F:RNA binding"/>
    <property type="evidence" value="ECO:0007669"/>
    <property type="project" value="UniProtKB-KW"/>
</dbReference>
<dbReference type="InterPro" id="IPR007855">
    <property type="entry name" value="RDRP"/>
</dbReference>
<evidence type="ECO:0000259" key="9">
    <source>
        <dbReference type="Pfam" id="PF05183"/>
    </source>
</evidence>
<keyword evidence="13" id="KW-1185">Reference proteome</keyword>
<evidence type="ECO:0000259" key="11">
    <source>
        <dbReference type="Pfam" id="PF26253"/>
    </source>
</evidence>
<organism evidence="12 13">
    <name type="scientific">Caerostris darwini</name>
    <dbReference type="NCBI Taxonomy" id="1538125"/>
    <lineage>
        <taxon>Eukaryota</taxon>
        <taxon>Metazoa</taxon>
        <taxon>Ecdysozoa</taxon>
        <taxon>Arthropoda</taxon>
        <taxon>Chelicerata</taxon>
        <taxon>Arachnida</taxon>
        <taxon>Araneae</taxon>
        <taxon>Araneomorphae</taxon>
        <taxon>Entelegynae</taxon>
        <taxon>Araneoidea</taxon>
        <taxon>Araneidae</taxon>
        <taxon>Caerostris</taxon>
    </lineage>
</organism>
<feature type="domain" description="PH-like" evidence="10">
    <location>
        <begin position="116"/>
        <end position="313"/>
    </location>
</feature>
<keyword evidence="3 8" id="KW-0808">Transferase</keyword>
<dbReference type="PANTHER" id="PTHR23079:SF55">
    <property type="entry name" value="RNA-DIRECTED RNA POLYMERASE"/>
    <property type="match status" value="1"/>
</dbReference>
<sequence length="1445" mass="168004">MAVSVLKLIIVFRKSVIDIPLVKEYAQQFFEDYHRRKKLLCNINLVVRNVDVDLIYQADLYEMDVSLEYLECTNDFYPGHQFKKIGEDWCDNSKNRLSHFWLRLATRTALENKGKQSHPDVDMNEIAFGTFPSMQHFMQHYNYESKSSKKELMSTFLHNRRYFILYACLNHKMSAIKGHRNPCRSEGQTLKFDVYYKTISRVIVNDIPKTDVIELYFVLKHIPFLYCEKKDRKEKENGEVEWCYKSKSLASYQDYQSRRWERSLTFGCRCNNSYCHIEEIGKCLVLKVVVVKKFRARGIIERLIQRCNSNTFFFYSNVETVLPTKILDGFDTFPYNNELFNTIIDENIVSDKIFACQFAWNVLNDLSAEVEDQIKLKYHTDNVTQHWENIRESLQHLKNIDALVSTLYQISEMISRNEIFTFEDAFKKFYRHYRRNPSKLDPPEGMCFVRRFIITPSRLICLPPSEHFDNRVIREYGPENLLRVSIQDDNFSKLTFAVQHHSRRNDFMNEVAGDLLNDNIQIGPRCYEVLAASNSQLREHGLWMFAKDHEGNTAASIRDWMGDFSHIKNVAKFMARMGQCFSTSEEAVQIELDDEDVITIPDIENNKYVFSDGVGMLSKELCSQVRKQLNKRLSNRFDETEPNYNPSAFQIRFKGCKGMVAENPSLRGNKLAIRPSMEKFSCDSSNLLEIVKISAPRVLFLNRPLISILEQLGVEINVFLKLQKDMVLDLTDSLIYEKKAWKMMSNLTTLDYPYKKLLTAGISLTQEPFFRSLLLSVYKVAIDQLRSKARIAIPSQYGRNMLGVIDETNTLKYGEIFVQYSEELGNKESRTEVLKGIVVVTKNPCMHPGDVRKLEAVDVPALHHIKDCIVFPAKGKRPHPDEMAGSDLDGDEYVVIWYDPLIFPNENCSPMDYPPNPEKKHKGPIEVSDMIDFLCEYIRNDNIGVMANAHLAWADVHEEGIFSKVCMNIAKKYPLALDFAKSGHTCYLTSDEKPKLYPDFMEKGAANNSYKSKNALGYLYRVVRNLEACVSKVDIVNMKREVDEHLIYAGWEDYEKSAEHHRLEYTKRVKNILKKYGLRSEAEVLTGYIGKMNEYTLNRYERDNAISIARTYILDAIKRFRMEFHKAFDDECRANDVKRADLQEIKYRRASAWYVVTYRNNDAPMLSFPWILHDMLCEIRMKNLKLKGLPCSIPKSVFIDSSDRKLLQGSYQYQSLVKQNCYCVLILFKYVEDWMTKSTLNLAMSAGDSFCQICFHRIIYEFLKTLDPQCCSFGKNCYCTNSCSPTRLILKFLKFYATELCPDVGCCKGYKLSGNCKGFRELTLQSIALRTYASLAITNDTHYLGLKENEEATLDDNSFEEGDPIRVSVTEDFEALLKSYHKDVLSLLKKLSGVKDIFISAESDFRNNWFLLVQSLGKEWQRLNLEELMMDEDITTMIKSRLKNN</sequence>
<dbReference type="EMBL" id="BPLQ01002169">
    <property type="protein sequence ID" value="GIX89364.1"/>
    <property type="molecule type" value="Genomic_DNA"/>
</dbReference>
<evidence type="ECO:0000256" key="5">
    <source>
        <dbReference type="ARBA" id="ARBA00022884"/>
    </source>
</evidence>
<dbReference type="Pfam" id="PF05183">
    <property type="entry name" value="RdRP"/>
    <property type="match status" value="1"/>
</dbReference>
<evidence type="ECO:0000256" key="7">
    <source>
        <dbReference type="ARBA" id="ARBA00048744"/>
    </source>
</evidence>